<dbReference type="OrthoDB" id="5971057at2759"/>
<proteinExistence type="predicted"/>
<comment type="cofactor">
    <cofactor evidence="1">
        <name>a divalent metal cation</name>
        <dbReference type="ChEBI" id="CHEBI:60240"/>
    </cofactor>
</comment>
<gene>
    <name evidence="8" type="primary">thap11</name>
    <name evidence="8" type="ORF">AWC38_SpisGene17385</name>
</gene>
<accession>A0A2B4RPU5</accession>
<dbReference type="PANTHER" id="PTHR23080:SF143">
    <property type="entry name" value="SI:DKEY-56D12.4"/>
    <property type="match status" value="1"/>
</dbReference>
<keyword evidence="5 6" id="KW-0238">DNA-binding</keyword>
<dbReference type="InterPro" id="IPR027806">
    <property type="entry name" value="HARBI1_dom"/>
</dbReference>
<dbReference type="Pfam" id="PF03564">
    <property type="entry name" value="DUF1759"/>
    <property type="match status" value="1"/>
</dbReference>
<dbReference type="EMBL" id="LSMT01000421">
    <property type="protein sequence ID" value="PFX18262.1"/>
    <property type="molecule type" value="Genomic_DNA"/>
</dbReference>
<evidence type="ECO:0000256" key="6">
    <source>
        <dbReference type="PROSITE-ProRule" id="PRU00309"/>
    </source>
</evidence>
<evidence type="ECO:0000256" key="4">
    <source>
        <dbReference type="ARBA" id="ARBA00022833"/>
    </source>
</evidence>
<evidence type="ECO:0000259" key="7">
    <source>
        <dbReference type="PROSITE" id="PS50950"/>
    </source>
</evidence>
<keyword evidence="4" id="KW-0862">Zinc</keyword>
<keyword evidence="9" id="KW-1185">Reference proteome</keyword>
<dbReference type="GO" id="GO:0003677">
    <property type="term" value="F:DNA binding"/>
    <property type="evidence" value="ECO:0007669"/>
    <property type="project" value="UniProtKB-UniRule"/>
</dbReference>
<feature type="domain" description="THAP-type" evidence="7">
    <location>
        <begin position="1"/>
        <end position="78"/>
    </location>
</feature>
<evidence type="ECO:0000256" key="1">
    <source>
        <dbReference type="ARBA" id="ARBA00001968"/>
    </source>
</evidence>
<dbReference type="AlphaFoldDB" id="A0A2B4RPU5"/>
<evidence type="ECO:0000256" key="3">
    <source>
        <dbReference type="ARBA" id="ARBA00022771"/>
    </source>
</evidence>
<keyword evidence="2" id="KW-0479">Metal-binding</keyword>
<dbReference type="SUPFAM" id="SSF57716">
    <property type="entry name" value="Glucocorticoid receptor-like (DNA-binding domain)"/>
    <property type="match status" value="1"/>
</dbReference>
<sequence>MGKNDFCCAPSCSNNRKRNPNLKFYRIPKESKRRNAWLNRIRRQDFSPTDNTRLCSAHFVGGEKSDDPAHSAYNPSIFEFKKEIESRKTRTSQKTNKDDFVAIETLKPKRKRVSVSGESRGRPRKSFKSVDDHEIWGACLPIEHPLKEHDYCKSQVDPKSRELSDDILQELTSLQSKTKKKCWRGSEMALRDCQLGNKPGPSSKLPLEEELFMVAVRLRVGLTLPDLALRFGISEASVSKNFSAWINLLYFHLKDLCQMPDYEECGKANQFSSFPDLKVIVDCTEIFTQKPSSLKACKEVYSNYKSHTTFKFLVAINAHGAIVYVSRAWGGRTSDKHITASSAEFIATLKAGDELMADRGFDINEAMEEKGVKVTIPDFKGTGRSQLKKHEGKRSEKIAEARIHVERAIQRIKTFQILCKPIPLSMAHLAEQIFTVCAYLVNFQAPILRHNWRKAANSFAHNEGVIRLHSIVVTRFEMDKQEFEMATQDSLIYWLNQGGRVRRKKQPGYRAIAAAELIWPKSMKYCMNPLIGWEKRREERSNKSGYRKPSNKTVIGTNRERNEACEKEFKEEMAKSELELKLECRKWELDLLRKKRNNEMALIVAQSQADMAQLEQGILRQDSIEGNGSGDQITATDTHNASTPFLGGFRLSPRQHLLHVEKPEDALIGSITSRGGVEKTGLERTVEIERNALIGSFIEGKENFFQLSFSSSQSDRSVALLQTQEQQATTVPLELFKFTGKPIEWPKFIETSRDQVHNKTTLTDSDSMAHFFQNVDGEAKKAVESLGVSGHSYPTALKTLKHHFGNPNIVATVHLSNPLNSAVVPANDRQALRVYYHQVKALRRVHQGRVDKPIAVKTPLGWTFFGNATKELCKAINENFLALNKEPLLTQRVERFWEIDSYATKQAPSEIELFFEDESTLAILQSSAVKESYVV</sequence>
<dbReference type="SMART" id="SM00980">
    <property type="entry name" value="THAP"/>
    <property type="match status" value="1"/>
</dbReference>
<dbReference type="Pfam" id="PF05485">
    <property type="entry name" value="THAP"/>
    <property type="match status" value="1"/>
</dbReference>
<dbReference type="InterPro" id="IPR006612">
    <property type="entry name" value="THAP_Znf"/>
</dbReference>
<evidence type="ECO:0000256" key="5">
    <source>
        <dbReference type="ARBA" id="ARBA00023125"/>
    </source>
</evidence>
<dbReference type="PANTHER" id="PTHR23080">
    <property type="entry name" value="THAP DOMAIN PROTEIN"/>
    <property type="match status" value="1"/>
</dbReference>
<dbReference type="InterPro" id="IPR005312">
    <property type="entry name" value="DUF1759"/>
</dbReference>
<dbReference type="Gene3D" id="6.20.210.20">
    <property type="entry name" value="THAP domain"/>
    <property type="match status" value="1"/>
</dbReference>
<dbReference type="Proteomes" id="UP000225706">
    <property type="component" value="Unassembled WGS sequence"/>
</dbReference>
<dbReference type="Pfam" id="PF13359">
    <property type="entry name" value="DDE_Tnp_4"/>
    <property type="match status" value="1"/>
</dbReference>
<dbReference type="InterPro" id="IPR038441">
    <property type="entry name" value="THAP_Znf_sf"/>
</dbReference>
<keyword evidence="3 6" id="KW-0863">Zinc-finger</keyword>
<comment type="caution">
    <text evidence="8">The sequence shown here is derived from an EMBL/GenBank/DDBJ whole genome shotgun (WGS) entry which is preliminary data.</text>
</comment>
<dbReference type="PROSITE" id="PS50950">
    <property type="entry name" value="ZF_THAP"/>
    <property type="match status" value="1"/>
</dbReference>
<dbReference type="Pfam" id="PF13613">
    <property type="entry name" value="HTH_Tnp_4"/>
    <property type="match status" value="1"/>
</dbReference>
<organism evidence="8 9">
    <name type="scientific">Stylophora pistillata</name>
    <name type="common">Smooth cauliflower coral</name>
    <dbReference type="NCBI Taxonomy" id="50429"/>
    <lineage>
        <taxon>Eukaryota</taxon>
        <taxon>Metazoa</taxon>
        <taxon>Cnidaria</taxon>
        <taxon>Anthozoa</taxon>
        <taxon>Hexacorallia</taxon>
        <taxon>Scleractinia</taxon>
        <taxon>Astrocoeniina</taxon>
        <taxon>Pocilloporidae</taxon>
        <taxon>Stylophora</taxon>
    </lineage>
</organism>
<evidence type="ECO:0000313" key="8">
    <source>
        <dbReference type="EMBL" id="PFX18262.1"/>
    </source>
</evidence>
<protein>
    <submittedName>
        <fullName evidence="8">THAP domain-containing protein 11</fullName>
    </submittedName>
</protein>
<evidence type="ECO:0000313" key="9">
    <source>
        <dbReference type="Proteomes" id="UP000225706"/>
    </source>
</evidence>
<reference evidence="9" key="1">
    <citation type="journal article" date="2017" name="bioRxiv">
        <title>Comparative analysis of the genomes of Stylophora pistillata and Acropora digitifera provides evidence for extensive differences between species of corals.</title>
        <authorList>
            <person name="Voolstra C.R."/>
            <person name="Li Y."/>
            <person name="Liew Y.J."/>
            <person name="Baumgarten S."/>
            <person name="Zoccola D."/>
            <person name="Flot J.-F."/>
            <person name="Tambutte S."/>
            <person name="Allemand D."/>
            <person name="Aranda M."/>
        </authorList>
    </citation>
    <scope>NUCLEOTIDE SEQUENCE [LARGE SCALE GENOMIC DNA]</scope>
</reference>
<name>A0A2B4RPU5_STYPI</name>
<dbReference type="GO" id="GO:0008270">
    <property type="term" value="F:zinc ion binding"/>
    <property type="evidence" value="ECO:0007669"/>
    <property type="project" value="UniProtKB-KW"/>
</dbReference>
<dbReference type="InterPro" id="IPR027805">
    <property type="entry name" value="Transposase_HTH_dom"/>
</dbReference>
<evidence type="ECO:0000256" key="2">
    <source>
        <dbReference type="ARBA" id="ARBA00022723"/>
    </source>
</evidence>